<gene>
    <name evidence="2" type="ORF">C6V83_05565</name>
</gene>
<evidence type="ECO:0000313" key="2">
    <source>
        <dbReference type="EMBL" id="AVL99827.1"/>
    </source>
</evidence>
<dbReference type="SUPFAM" id="SSF54427">
    <property type="entry name" value="NTF2-like"/>
    <property type="match status" value="1"/>
</dbReference>
<name>A0A2S0KDQ2_9ACTN</name>
<feature type="domain" description="Limonene-1,2-epoxide hydrolase" evidence="1">
    <location>
        <begin position="6"/>
        <end position="126"/>
    </location>
</feature>
<dbReference type="KEGG" id="git:C6V83_05565"/>
<protein>
    <submittedName>
        <fullName evidence="2">Limonene-1,2-epoxide hydrolase</fullName>
    </submittedName>
</protein>
<reference evidence="2 3" key="1">
    <citation type="submission" date="2018-03" db="EMBL/GenBank/DDBJ databases">
        <title>Characteristics and genome of n-alkane degrading marine bacteria Gordonia iterans isolated from crude oil contaminated in Tae-an, South Korea.</title>
        <authorList>
            <person name="Lee S.-S."/>
            <person name="Kim H."/>
        </authorList>
    </citation>
    <scope>NUCLEOTIDE SEQUENCE [LARGE SCALE GENOMIC DNA]</scope>
    <source>
        <strain evidence="2 3">Co17</strain>
    </source>
</reference>
<evidence type="ECO:0000259" key="1">
    <source>
        <dbReference type="Pfam" id="PF07858"/>
    </source>
</evidence>
<dbReference type="InterPro" id="IPR013100">
    <property type="entry name" value="LEH"/>
</dbReference>
<sequence length="150" mass="16696">MTSQQPADLVTGFFASLAQGRVDDAFALIDDDIVYTNVGLPTIRGRRRFEALMRRLNSERIGFDAEFLAIGANDDGVVLTERLDELRVGPLRLRFWVCGRNEVRDGRIAVWRDYFDAWDCTRAFARALAGVVVPSLNRKPLAAPVSALPG</sequence>
<keyword evidence="2" id="KW-0378">Hydrolase</keyword>
<keyword evidence="3" id="KW-1185">Reference proteome</keyword>
<dbReference type="EMBL" id="CP027433">
    <property type="protein sequence ID" value="AVL99827.1"/>
    <property type="molecule type" value="Genomic_DNA"/>
</dbReference>
<dbReference type="InterPro" id="IPR032710">
    <property type="entry name" value="NTF2-like_dom_sf"/>
</dbReference>
<evidence type="ECO:0000313" key="3">
    <source>
        <dbReference type="Proteomes" id="UP000239814"/>
    </source>
</evidence>
<dbReference type="OrthoDB" id="9781757at2"/>
<dbReference type="Proteomes" id="UP000239814">
    <property type="component" value="Chromosome"/>
</dbReference>
<dbReference type="GO" id="GO:0016787">
    <property type="term" value="F:hydrolase activity"/>
    <property type="evidence" value="ECO:0007669"/>
    <property type="project" value="UniProtKB-KW"/>
</dbReference>
<proteinExistence type="predicted"/>
<accession>A0A2S0KDQ2</accession>
<dbReference type="RefSeq" id="WP_105941559.1">
    <property type="nucleotide sequence ID" value="NZ_CP027433.1"/>
</dbReference>
<dbReference type="AlphaFoldDB" id="A0A2S0KDQ2"/>
<dbReference type="Pfam" id="PF07858">
    <property type="entry name" value="LEH"/>
    <property type="match status" value="1"/>
</dbReference>
<organism evidence="2 3">
    <name type="scientific">Gordonia iterans</name>
    <dbReference type="NCBI Taxonomy" id="1004901"/>
    <lineage>
        <taxon>Bacteria</taxon>
        <taxon>Bacillati</taxon>
        <taxon>Actinomycetota</taxon>
        <taxon>Actinomycetes</taxon>
        <taxon>Mycobacteriales</taxon>
        <taxon>Gordoniaceae</taxon>
        <taxon>Gordonia</taxon>
    </lineage>
</organism>
<dbReference type="Gene3D" id="3.10.450.50">
    <property type="match status" value="1"/>
</dbReference>